<dbReference type="EMBL" id="HBIW01020846">
    <property type="protein sequence ID" value="CAE0702514.1"/>
    <property type="molecule type" value="Transcribed_RNA"/>
</dbReference>
<proteinExistence type="predicted"/>
<accession>A0A7S4A3N3</accession>
<dbReference type="EMBL" id="CAKKNE010000005">
    <property type="protein sequence ID" value="CAH0376561.1"/>
    <property type="molecule type" value="Genomic_DNA"/>
</dbReference>
<dbReference type="AlphaFoldDB" id="A0A7S4A3N3"/>
<evidence type="ECO:0008006" key="4">
    <source>
        <dbReference type="Google" id="ProtNLM"/>
    </source>
</evidence>
<evidence type="ECO:0000313" key="3">
    <source>
        <dbReference type="Proteomes" id="UP000789595"/>
    </source>
</evidence>
<gene>
    <name evidence="1" type="ORF">PCAL00307_LOCUS17959</name>
    <name evidence="2" type="ORF">PECAL_5P11590</name>
</gene>
<reference evidence="2" key="2">
    <citation type="submission" date="2021-11" db="EMBL/GenBank/DDBJ databases">
        <authorList>
            <consortium name="Genoscope - CEA"/>
            <person name="William W."/>
        </authorList>
    </citation>
    <scope>NUCLEOTIDE SEQUENCE</scope>
</reference>
<dbReference type="Proteomes" id="UP000789595">
    <property type="component" value="Unassembled WGS sequence"/>
</dbReference>
<reference evidence="1" key="1">
    <citation type="submission" date="2021-01" db="EMBL/GenBank/DDBJ databases">
        <authorList>
            <person name="Corre E."/>
            <person name="Pelletier E."/>
            <person name="Niang G."/>
            <person name="Scheremetjew M."/>
            <person name="Finn R."/>
            <person name="Kale V."/>
            <person name="Holt S."/>
            <person name="Cochrane G."/>
            <person name="Meng A."/>
            <person name="Brown T."/>
            <person name="Cohen L."/>
        </authorList>
    </citation>
    <scope>NUCLEOTIDE SEQUENCE</scope>
    <source>
        <strain evidence="1">CCMP1756</strain>
    </source>
</reference>
<evidence type="ECO:0000313" key="1">
    <source>
        <dbReference type="EMBL" id="CAE0702514.1"/>
    </source>
</evidence>
<keyword evidence="3" id="KW-1185">Reference proteome</keyword>
<sequence length="312" mass="34899">MGSLRAMVTVAAAYASTAPTVVVYETRRLDGDTYWRASYELAASYASKHGHNFVLYTLPEGTARLDACDGSRLGPYWGKAAAAVQACIDFPSSSFFLLLDSDAAVSTTPSKTGDRWSDRPLEQLLTAAAGWPNARSDVLVNQADRTYWLRRAPQNVTRWRYLLNSGTLAWKGDRGRAFVEAFWRTASSEEARGRNALGIDFTRAWPQDQYGLNMVANSREFIDDVAVVPMNRKYAADYATYKASISRKYRPPWPCLSGLPRHFCVIDHYCQHAKHKLGLIEAARREGLNSSVFRHVRALPTRGGFWGACDRL</sequence>
<evidence type="ECO:0000313" key="2">
    <source>
        <dbReference type="EMBL" id="CAH0376561.1"/>
    </source>
</evidence>
<organism evidence="1">
    <name type="scientific">Pelagomonas calceolata</name>
    <dbReference type="NCBI Taxonomy" id="35677"/>
    <lineage>
        <taxon>Eukaryota</taxon>
        <taxon>Sar</taxon>
        <taxon>Stramenopiles</taxon>
        <taxon>Ochrophyta</taxon>
        <taxon>Pelagophyceae</taxon>
        <taxon>Pelagomonadales</taxon>
        <taxon>Pelagomonadaceae</taxon>
        <taxon>Pelagomonas</taxon>
    </lineage>
</organism>
<protein>
    <recommendedName>
        <fullName evidence="4">Nucleotide-diphospho-sugar transferase domain-containing protein</fullName>
    </recommendedName>
</protein>
<name>A0A7S4A3N3_9STRA</name>